<feature type="binding site" evidence="8">
    <location>
        <position position="17"/>
    </location>
    <ligand>
        <name>Zn(2+)</name>
        <dbReference type="ChEBI" id="CHEBI:29105"/>
        <label>1</label>
    </ligand>
</feature>
<evidence type="ECO:0000259" key="11">
    <source>
        <dbReference type="PROSITE" id="PS51133"/>
    </source>
</evidence>
<dbReference type="GO" id="GO:0003899">
    <property type="term" value="F:DNA-directed RNA polymerase activity"/>
    <property type="evidence" value="ECO:0007669"/>
    <property type="project" value="InterPro"/>
</dbReference>
<keyword evidence="2 7" id="KW-0240">DNA-directed RNA polymerase</keyword>
<dbReference type="InterPro" id="IPR034004">
    <property type="entry name" value="Zn_ribbon_RPA12_C"/>
</dbReference>
<dbReference type="AlphaFoldDB" id="A0A1X6NH53"/>
<dbReference type="RefSeq" id="XP_024344743.1">
    <property type="nucleotide sequence ID" value="XM_024477357.1"/>
</dbReference>
<dbReference type="PANTHER" id="PTHR11239:SF14">
    <property type="entry name" value="DNA-DIRECTED RNA POLYMERASE I SUBUNIT RPA12"/>
    <property type="match status" value="1"/>
</dbReference>
<keyword evidence="3 8" id="KW-0479">Metal-binding</keyword>
<name>A0A1X6NH53_9APHY</name>
<evidence type="ECO:0000313" key="12">
    <source>
        <dbReference type="EMBL" id="OSX67949.1"/>
    </source>
</evidence>
<proteinExistence type="inferred from homology"/>
<dbReference type="SMART" id="SM00440">
    <property type="entry name" value="ZnF_C2C2"/>
    <property type="match status" value="1"/>
</dbReference>
<keyword evidence="7 10" id="KW-0804">Transcription</keyword>
<dbReference type="GO" id="GO:0055029">
    <property type="term" value="C:nuclear DNA-directed RNA polymerase complex"/>
    <property type="evidence" value="ECO:0007669"/>
    <property type="project" value="UniProtKB-ARBA"/>
</dbReference>
<comment type="function">
    <text evidence="7">DNA-dependent RNA polymerase catalyzes the transcription of DNA into RNA using the four ribonucleoside triphosphates as substrates.</text>
</comment>
<evidence type="ECO:0000256" key="9">
    <source>
        <dbReference type="PIRSR" id="PIRSR005586-2"/>
    </source>
</evidence>
<protein>
    <recommendedName>
        <fullName evidence="7">DNA-directed RNA polymerase subunit</fullName>
    </recommendedName>
</protein>
<feature type="binding site" evidence="8">
    <location>
        <position position="115"/>
    </location>
    <ligand>
        <name>Zn(2+)</name>
        <dbReference type="ChEBI" id="CHEBI:29105"/>
        <label>2</label>
    </ligand>
</feature>
<feature type="zinc finger region" description="C4-type" evidence="9">
    <location>
        <begin position="14"/>
        <end position="36"/>
    </location>
</feature>
<gene>
    <name evidence="12" type="ORF">POSPLADRAFT_1038257</name>
</gene>
<dbReference type="PIRSF" id="PIRSF005586">
    <property type="entry name" value="RNApol_RpoM"/>
    <property type="match status" value="1"/>
</dbReference>
<dbReference type="GO" id="GO:0003676">
    <property type="term" value="F:nucleic acid binding"/>
    <property type="evidence" value="ECO:0007669"/>
    <property type="project" value="InterPro"/>
</dbReference>
<feature type="binding site" evidence="8">
    <location>
        <position position="36"/>
    </location>
    <ligand>
        <name>Zn(2+)</name>
        <dbReference type="ChEBI" id="CHEBI:29105"/>
        <label>1</label>
    </ligand>
</feature>
<dbReference type="Gene3D" id="2.20.25.10">
    <property type="match status" value="1"/>
</dbReference>
<dbReference type="EMBL" id="KZ110591">
    <property type="protein sequence ID" value="OSX67949.1"/>
    <property type="molecule type" value="Genomic_DNA"/>
</dbReference>
<evidence type="ECO:0000256" key="4">
    <source>
        <dbReference type="ARBA" id="ARBA00022771"/>
    </source>
</evidence>
<comment type="similarity">
    <text evidence="7 10">Belongs to the archaeal rpoM/eukaryotic RPA12/RPB9/RPC11 RNA polymerase family.</text>
</comment>
<dbReference type="GO" id="GO:0005736">
    <property type="term" value="C:RNA polymerase I complex"/>
    <property type="evidence" value="ECO:0007669"/>
    <property type="project" value="TreeGrafter"/>
</dbReference>
<evidence type="ECO:0000256" key="5">
    <source>
        <dbReference type="ARBA" id="ARBA00022833"/>
    </source>
</evidence>
<evidence type="ECO:0000256" key="7">
    <source>
        <dbReference type="PIRNR" id="PIRNR005586"/>
    </source>
</evidence>
<dbReference type="PANTHER" id="PTHR11239">
    <property type="entry name" value="DNA-DIRECTED RNA POLYMERASE"/>
    <property type="match status" value="1"/>
</dbReference>
<evidence type="ECO:0000313" key="13">
    <source>
        <dbReference type="Proteomes" id="UP000194127"/>
    </source>
</evidence>
<evidence type="ECO:0000256" key="10">
    <source>
        <dbReference type="RuleBase" id="RU003474"/>
    </source>
</evidence>
<feature type="binding site" evidence="8">
    <location>
        <position position="33"/>
    </location>
    <ligand>
        <name>Zn(2+)</name>
        <dbReference type="ChEBI" id="CHEBI:29105"/>
        <label>1</label>
    </ligand>
</feature>
<organism evidence="12 13">
    <name type="scientific">Postia placenta MAD-698-R-SB12</name>
    <dbReference type="NCBI Taxonomy" id="670580"/>
    <lineage>
        <taxon>Eukaryota</taxon>
        <taxon>Fungi</taxon>
        <taxon>Dikarya</taxon>
        <taxon>Basidiomycota</taxon>
        <taxon>Agaricomycotina</taxon>
        <taxon>Agaricomycetes</taxon>
        <taxon>Polyporales</taxon>
        <taxon>Adustoporiaceae</taxon>
        <taxon>Rhodonia</taxon>
    </lineage>
</organism>
<keyword evidence="4 9" id="KW-0863">Zinc-finger</keyword>
<dbReference type="GO" id="GO:0006363">
    <property type="term" value="P:termination of RNA polymerase I transcription"/>
    <property type="evidence" value="ECO:0007669"/>
    <property type="project" value="TreeGrafter"/>
</dbReference>
<feature type="binding site" evidence="8">
    <location>
        <position position="14"/>
    </location>
    <ligand>
        <name>Zn(2+)</name>
        <dbReference type="ChEBI" id="CHEBI:29105"/>
        <label>1</label>
    </ligand>
</feature>
<dbReference type="SMART" id="SM00661">
    <property type="entry name" value="RPOL9"/>
    <property type="match status" value="1"/>
</dbReference>
<dbReference type="InterPro" id="IPR001222">
    <property type="entry name" value="Znf_TFIIS"/>
</dbReference>
<accession>A0A1X6NH53</accession>
<reference evidence="12 13" key="1">
    <citation type="submission" date="2017-04" db="EMBL/GenBank/DDBJ databases">
        <title>Genome Sequence of the Model Brown-Rot Fungus Postia placenta SB12.</title>
        <authorList>
            <consortium name="DOE Joint Genome Institute"/>
            <person name="Gaskell J."/>
            <person name="Kersten P."/>
            <person name="Larrondo L.F."/>
            <person name="Canessa P."/>
            <person name="Martinez D."/>
            <person name="Hibbett D."/>
            <person name="Schmoll M."/>
            <person name="Kubicek C.P."/>
            <person name="Martinez A.T."/>
            <person name="Yadav J."/>
            <person name="Master E."/>
            <person name="Magnuson J.K."/>
            <person name="James T."/>
            <person name="Yaver D."/>
            <person name="Berka R."/>
            <person name="Labutti K."/>
            <person name="Lipzen A."/>
            <person name="Aerts A."/>
            <person name="Barry K."/>
            <person name="Henrissat B."/>
            <person name="Blanchette R."/>
            <person name="Grigoriev I."/>
            <person name="Cullen D."/>
        </authorList>
    </citation>
    <scope>NUCLEOTIDE SEQUENCE [LARGE SCALE GENOMIC DNA]</scope>
    <source>
        <strain evidence="12 13">MAD-698-R-SB12</strain>
    </source>
</reference>
<dbReference type="CDD" id="cd10507">
    <property type="entry name" value="Zn-ribbon_RPA12"/>
    <property type="match status" value="1"/>
</dbReference>
<keyword evidence="5 8" id="KW-0862">Zinc</keyword>
<keyword evidence="6 7" id="KW-0539">Nucleus</keyword>
<evidence type="ECO:0000256" key="8">
    <source>
        <dbReference type="PIRSR" id="PIRSR005586-1"/>
    </source>
</evidence>
<dbReference type="PROSITE" id="PS00466">
    <property type="entry name" value="ZF_TFIIS_1"/>
    <property type="match status" value="1"/>
</dbReference>
<dbReference type="InterPro" id="IPR001529">
    <property type="entry name" value="Zn_ribbon_RPB9"/>
</dbReference>
<feature type="binding site" evidence="8">
    <location>
        <position position="87"/>
    </location>
    <ligand>
        <name>Zn(2+)</name>
        <dbReference type="ChEBI" id="CHEBI:29105"/>
        <label>2</label>
    </ligand>
</feature>
<comment type="subcellular location">
    <subcellularLocation>
        <location evidence="1">Nucleus</location>
        <location evidence="1">Nucleolus</location>
    </subcellularLocation>
</comment>
<feature type="binding site" evidence="8">
    <location>
        <position position="90"/>
    </location>
    <ligand>
        <name>Zn(2+)</name>
        <dbReference type="ChEBI" id="CHEBI:29105"/>
        <label>2</label>
    </ligand>
</feature>
<evidence type="ECO:0000256" key="2">
    <source>
        <dbReference type="ARBA" id="ARBA00022478"/>
    </source>
</evidence>
<dbReference type="Proteomes" id="UP000194127">
    <property type="component" value="Unassembled WGS sequence"/>
</dbReference>
<evidence type="ECO:0000256" key="6">
    <source>
        <dbReference type="ARBA" id="ARBA00023242"/>
    </source>
</evidence>
<dbReference type="STRING" id="670580.A0A1X6NH53"/>
<dbReference type="Pfam" id="PF02150">
    <property type="entry name" value="Zn_ribbon_RPB9"/>
    <property type="match status" value="1"/>
</dbReference>
<keyword evidence="13" id="KW-1185">Reference proteome</keyword>
<sequence length="126" mass="14072">MPRHADKIGSLLFCPDCGTLLNLPQDGEDEVTCEQCGHQEPASSYENIEIVTRSHPDAFPSPLRQKGKTQTKVHEANEALLKVTEKCPECGHMEAYSQEAQLRSADEGSTIFYTCVKCKFGWRVNN</sequence>
<dbReference type="GeneID" id="36322307"/>
<evidence type="ECO:0000256" key="3">
    <source>
        <dbReference type="ARBA" id="ARBA00022723"/>
    </source>
</evidence>
<feature type="binding site" evidence="8">
    <location>
        <position position="118"/>
    </location>
    <ligand>
        <name>Zn(2+)</name>
        <dbReference type="ChEBI" id="CHEBI:29105"/>
        <label>2</label>
    </ligand>
</feature>
<dbReference type="GO" id="GO:0008270">
    <property type="term" value="F:zinc ion binding"/>
    <property type="evidence" value="ECO:0007669"/>
    <property type="project" value="UniProtKB-KW"/>
</dbReference>
<dbReference type="SUPFAM" id="SSF57783">
    <property type="entry name" value="Zinc beta-ribbon"/>
    <property type="match status" value="1"/>
</dbReference>
<evidence type="ECO:0000256" key="1">
    <source>
        <dbReference type="ARBA" id="ARBA00004604"/>
    </source>
</evidence>
<feature type="domain" description="TFIIS-type" evidence="11">
    <location>
        <begin position="83"/>
        <end position="123"/>
    </location>
</feature>
<dbReference type="PROSITE" id="PS51133">
    <property type="entry name" value="ZF_TFIIS_2"/>
    <property type="match status" value="1"/>
</dbReference>
<dbReference type="InterPro" id="IPR012164">
    <property type="entry name" value="Rpa12/Rpb9/Rpc10/TFS"/>
</dbReference>
<dbReference type="OrthoDB" id="10056816at2759"/>
<dbReference type="Pfam" id="PF01096">
    <property type="entry name" value="Zn_ribbon_TFIIS"/>
    <property type="match status" value="1"/>
</dbReference>